<evidence type="ECO:0000313" key="6">
    <source>
        <dbReference type="Proteomes" id="UP000266389"/>
    </source>
</evidence>
<evidence type="ECO:0000256" key="2">
    <source>
        <dbReference type="ARBA" id="ARBA00022729"/>
    </source>
</evidence>
<proteinExistence type="inferred from homology"/>
<dbReference type="Pfam" id="PF17973">
    <property type="entry name" value="bMG10"/>
    <property type="match status" value="1"/>
</dbReference>
<dbReference type="Gene3D" id="1.50.10.20">
    <property type="match status" value="1"/>
</dbReference>
<feature type="domain" description="Alpha-2-macroglobulin" evidence="4">
    <location>
        <begin position="1202"/>
        <end position="1291"/>
    </location>
</feature>
<dbReference type="SMART" id="SM01419">
    <property type="entry name" value="Thiol-ester_cl"/>
    <property type="match status" value="1"/>
</dbReference>
<dbReference type="Pfam" id="PF13205">
    <property type="entry name" value="Big_5"/>
    <property type="match status" value="1"/>
</dbReference>
<evidence type="ECO:0000259" key="4">
    <source>
        <dbReference type="SMART" id="SM01360"/>
    </source>
</evidence>
<evidence type="ECO:0000256" key="1">
    <source>
        <dbReference type="ARBA" id="ARBA00010556"/>
    </source>
</evidence>
<sequence length="1919" mass="214388">MPTMFRVSAFRVVILLCVCVLVSCKKDDGGFAPFEAGQLGALSTEEKAPALAAEKLEVLAATPKGEVSSISEAQTIAVIFNQPMVEVSEETQTEKNTGPLKFEPEVNGKYRWLGSRTLIFSPSDTLRLATTFRVTVPKGLKALSGKELQEDYTFEFTTLRVGLVRIEPTYRVRLEDEIILGFNQSVTPDVAKKITLRTESGSEVKFTVRQLSQADMQKKMQDYREAQRYEPFYMLCNFRANEVLWLKPAALQPSEKYVIEFEKSTAEKQAFRFATFEKFEFKGKLEQSILPSEAVTIEFSNPVLRKELLKHLSLGEKIDSMYLHSDDDYTSSYHELYLGFKPATEYTITISKELADEFGNKLGKEVRIKVKVGDYPESVKIPTGYLVIESDLPFLEVRAMNKARAEIELAKMSEEEVMKINPYAYYDEENKPISKVPAGLRSFPISFQNRKNRLSVEPVDLRSALQDSPSGFVFAQIKGSYYDSYTKTTQHHYQRALIQVTPFAVTAKHSASGSLVMVTRLKDANPVAGATVKAYLQNGSFAWSGTTNAQGVAQLPELKQTPYYIFVEQGGNVAYTTLSFSEGIEPYRFNISGNNGVYEYDEEMGGSKKDTRTGSIFTERGLYRAGETVYFKGTVREYRNGKWMVPKQRNYYLLIKNSRDEPILTRKVTLSADFGAFDDSVKIASTAPLGYYTIALKEDSGESIYPAVVRGSFRVEAYRPATFSVKVSPEKNYVVNGEEIRATIEGRYLFGAPMVGDKVNWSIQRMPINYITFEGFEGYAFGKTVRYDERNEDETGFIVASGSGSIDNLGQFKLSQKLNVKSAMPATLTIEATVTSPSRQAISERASIRLHPAEFYIGLKPKTIFAKENEALPVEVISVSHEGKPRSEKVVVELVQRQWVSAKRVTVGGRFEWASEPVDSMIFRQEITTKERDPVTVSLPIKGAGFYLIRAEGKDKNGNSARSETYCYASGISYAAWERRDDDRIELAADKKTYKPNETATLFVQSPYETATALLTVERDGVLEYRQFELKGTAPSVQLPIKPEYLPNVFVSVILLKGRTAPPGQFKDGDFGKPSFKIGYTELRIDASSKRLTVEIKPNKKEFRVGENVEVELTVKDAQGQGVRSELTLAAVDAGVLNLIGYTFPNIFEEFYAKRGLAVQTSVNVVHLIDQRNYGNKGETRGGDKGGDGTGGFLFRKDFRVTPYWNPKILTDANGKAKISFKLPDNLSTFRLMAFAQTVDMFGKAQADILTTQPLAMTAALPRFVRIGDKFEAGVVVTNNTDQKTTVTISAAVQGLKFVGEGKEKLTLEPHASKEARFRYEAEVEGNATFGFTAESDAGYRDALKISIPVQTPYIKETLALVGSTESTQTEIVKIPKAIYPNVGEISVQTSSTALVGLREAIRYVFEYPYGCLEQRVSGVLPYLVANDLIETFELKTKADTAQGGYKAVVEKTLAEFEKYRIPSGGFGYWPQLQQPNDYVSVYATYALTLAKLNGFKVEAALHRHGIEYLKRILRHTDETYFGYYSTSIVKAFALYTLALNSEFDNSMAEKLYQERAKLPLEAKAYLLRALAWQAASPALASVGSVGAASNRREMRISELSREMMNLAKVQNATAHFEDGSRKSWIWTFSSPVKITAAVLQALLEANQDKELAEKVVTWLLQSQRNGRWANTQENIFVLQALNTYFRKYEGETPDFRAKVTLAAKTLVEETFKGRSLKAKVASESLDKFAKGDALALTISKEGQGKLYYGVRLSYYPTYALRARDNGIALLKKIEPLSASKTNKGEVVAGDLVKVTLQIAVPAELHFVAINDPLAAGLEAINPSLRTAPTLPDENEYEGEGNGREQDEMLQYSFDFIELRDDRVTLFAQRLPAGLHTFTYYARATTYGNFVMPPSYGEEMYEPEVYGRTSTARLRVVAK</sequence>
<dbReference type="InterPro" id="IPR011626">
    <property type="entry name" value="Alpha-macroglobulin_TED"/>
</dbReference>
<dbReference type="InterPro" id="IPR041246">
    <property type="entry name" value="Bact_MG10"/>
</dbReference>
<keyword evidence="2" id="KW-0732">Signal</keyword>
<dbReference type="InterPro" id="IPR032812">
    <property type="entry name" value="SbsA_Ig"/>
</dbReference>
<dbReference type="InterPro" id="IPR021868">
    <property type="entry name" value="Alpha_2_Macroglob_MG3"/>
</dbReference>
<gene>
    <name evidence="5" type="ORF">D0433_02720</name>
</gene>
<reference evidence="5 6" key="1">
    <citation type="journal article" date="2011" name="ISME J.">
        <title>Community ecology of hot spring cyanobacterial mats: predominant populations and their functional potential.</title>
        <authorList>
            <person name="Klatt C.G."/>
            <person name="Wood J.M."/>
            <person name="Rusch D.B."/>
            <person name="Bateson M.M."/>
            <person name="Hamamura N."/>
            <person name="Heidelberg J.F."/>
            <person name="Grossman A.R."/>
            <person name="Bhaya D."/>
            <person name="Cohan F.M."/>
            <person name="Kuhl M."/>
            <person name="Bryant D.A."/>
            <person name="Ward D.M."/>
        </authorList>
    </citation>
    <scope>NUCLEOTIDE SEQUENCE [LARGE SCALE GENOMIC DNA]</scope>
    <source>
        <strain evidence="5">OS</strain>
    </source>
</reference>
<dbReference type="InterPro" id="IPR041203">
    <property type="entry name" value="Bact_A2M_MG5"/>
</dbReference>
<dbReference type="SMART" id="SM01359">
    <property type="entry name" value="A2M_N_2"/>
    <property type="match status" value="1"/>
</dbReference>
<dbReference type="PANTHER" id="PTHR40094">
    <property type="entry name" value="ALPHA-2-MACROGLOBULIN HOMOLOG"/>
    <property type="match status" value="1"/>
</dbReference>
<dbReference type="InterPro" id="IPR001599">
    <property type="entry name" value="Macroglobln_a2"/>
</dbReference>
<dbReference type="Pfam" id="PF11974">
    <property type="entry name" value="bMG3"/>
    <property type="match status" value="1"/>
</dbReference>
<feature type="domain" description="Alpha-2-macroglobulin bait region" evidence="3">
    <location>
        <begin position="985"/>
        <end position="1139"/>
    </location>
</feature>
<dbReference type="PROSITE" id="PS51257">
    <property type="entry name" value="PROKAR_LIPOPROTEIN"/>
    <property type="match status" value="1"/>
</dbReference>
<dbReference type="Pfam" id="PF01835">
    <property type="entry name" value="MG2"/>
    <property type="match status" value="1"/>
</dbReference>
<protein>
    <recommendedName>
        <fullName evidence="7">Alpha-2-macroglobulin</fullName>
    </recommendedName>
</protein>
<dbReference type="Pfam" id="PF07678">
    <property type="entry name" value="TED_complement"/>
    <property type="match status" value="1"/>
</dbReference>
<dbReference type="InterPro" id="IPR002890">
    <property type="entry name" value="MG2"/>
</dbReference>
<dbReference type="Gene3D" id="2.60.40.3710">
    <property type="match status" value="1"/>
</dbReference>
<accession>A0A395M2S9</accession>
<dbReference type="SMART" id="SM01360">
    <property type="entry name" value="A2M"/>
    <property type="match status" value="1"/>
</dbReference>
<name>A0A395M2S9_9BACT</name>
<dbReference type="EMBL" id="PHFL01000010">
    <property type="protein sequence ID" value="RFM25103.1"/>
    <property type="molecule type" value="Genomic_DNA"/>
</dbReference>
<dbReference type="CDD" id="cd02891">
    <property type="entry name" value="A2M_like"/>
    <property type="match status" value="1"/>
</dbReference>
<organism evidence="5 6">
    <name type="scientific">Candidatus Thermochlorobacter aerophilus</name>
    <dbReference type="NCBI Taxonomy" id="1868324"/>
    <lineage>
        <taxon>Bacteria</taxon>
        <taxon>Pseudomonadati</taxon>
        <taxon>Chlorobiota</taxon>
        <taxon>Chlorobiia</taxon>
        <taxon>Chlorobiales</taxon>
        <taxon>Candidatus Thermochlorobacteriaceae</taxon>
        <taxon>Candidatus Thermochlorobacter</taxon>
    </lineage>
</organism>
<dbReference type="Proteomes" id="UP000266389">
    <property type="component" value="Unassembled WGS sequence"/>
</dbReference>
<dbReference type="InterPro" id="IPR047565">
    <property type="entry name" value="Alpha-macroglob_thiol-ester_cl"/>
</dbReference>
<dbReference type="PANTHER" id="PTHR40094:SF1">
    <property type="entry name" value="UBIQUITIN DOMAIN-CONTAINING PROTEIN"/>
    <property type="match status" value="1"/>
</dbReference>
<dbReference type="Pfam" id="PF17972">
    <property type="entry name" value="bMG5"/>
    <property type="match status" value="1"/>
</dbReference>
<dbReference type="GO" id="GO:0005615">
    <property type="term" value="C:extracellular space"/>
    <property type="evidence" value="ECO:0007669"/>
    <property type="project" value="InterPro"/>
</dbReference>
<dbReference type="InterPro" id="IPR011625">
    <property type="entry name" value="A2M_N_BRD"/>
</dbReference>
<comment type="similarity">
    <text evidence="1">Belongs to the protease inhibitor I39 (alpha-2-macroglobulin) family. Bacterial alpha-2-macroglobulin subfamily.</text>
</comment>
<dbReference type="Pfam" id="PF07703">
    <property type="entry name" value="A2M_BRD"/>
    <property type="match status" value="1"/>
</dbReference>
<comment type="caution">
    <text evidence="5">The sequence shown here is derived from an EMBL/GenBank/DDBJ whole genome shotgun (WGS) entry which is preliminary data.</text>
</comment>
<dbReference type="Pfam" id="PF00207">
    <property type="entry name" value="A2M"/>
    <property type="match status" value="1"/>
</dbReference>
<dbReference type="InterPro" id="IPR051802">
    <property type="entry name" value="YfhM-like"/>
</dbReference>
<evidence type="ECO:0008006" key="7">
    <source>
        <dbReference type="Google" id="ProtNLM"/>
    </source>
</evidence>
<dbReference type="Gene3D" id="2.60.40.1930">
    <property type="match status" value="1"/>
</dbReference>
<evidence type="ECO:0000313" key="5">
    <source>
        <dbReference type="EMBL" id="RFM25103.1"/>
    </source>
</evidence>
<evidence type="ECO:0000259" key="3">
    <source>
        <dbReference type="SMART" id="SM01359"/>
    </source>
</evidence>
<dbReference type="InterPro" id="IPR008930">
    <property type="entry name" value="Terpenoid_cyclase/PrenylTrfase"/>
</dbReference>
<dbReference type="GO" id="GO:0004866">
    <property type="term" value="F:endopeptidase inhibitor activity"/>
    <property type="evidence" value="ECO:0007669"/>
    <property type="project" value="InterPro"/>
</dbReference>
<dbReference type="SUPFAM" id="SSF48239">
    <property type="entry name" value="Terpenoid cyclases/Protein prenyltransferases"/>
    <property type="match status" value="1"/>
</dbReference>